<feature type="signal peptide" evidence="1">
    <location>
        <begin position="1"/>
        <end position="17"/>
    </location>
</feature>
<accession>A0ABS0L7T1</accession>
<sequence length="400" mass="42858">MRYFFLLVLICAGLAQAQAQQPATRLRVISSAVGTTIDSQEKVTYELFSEYSAKEFSEARFEQSLAPDSALTQRITLTDGRTLLSPISSLDFVNMRLKIEEKARRLSPGAGVALTDSVGRVYRVVLRSGTTFAGTLRAVRPQELEFTTDKPGAVLIPRSQIVSMQLVPAVEATDAQRHPGWGYVGNGTRVFFAPTARGLRAGEGYAQTIDVLLLGANYGITDYFSMGILVSALPGVGLGNQLFAVTPKISVPIRQDLHVGAGVLYARLPTFDSDYDRGYGAGVLYGLATYGSADNNLTLGLGYGFSGEAGGTQGFGKSPVAVLSGATRVSKRLSLMSENYLITSGSGGLGGLYGIRLNWPRTTLGIGSFYVAPFQNEGAFGYLYPVYVDLSLRFGKTAQK</sequence>
<organism evidence="2 3">
    <name type="scientific">Hymenobacter guriensis</name>
    <dbReference type="NCBI Taxonomy" id="2793065"/>
    <lineage>
        <taxon>Bacteria</taxon>
        <taxon>Pseudomonadati</taxon>
        <taxon>Bacteroidota</taxon>
        <taxon>Cytophagia</taxon>
        <taxon>Cytophagales</taxon>
        <taxon>Hymenobacteraceae</taxon>
        <taxon>Hymenobacter</taxon>
    </lineage>
</organism>
<keyword evidence="3" id="KW-1185">Reference proteome</keyword>
<protein>
    <submittedName>
        <fullName evidence="2">Uncharacterized protein</fullName>
    </submittedName>
</protein>
<proteinExistence type="predicted"/>
<keyword evidence="1" id="KW-0732">Signal</keyword>
<feature type="chain" id="PRO_5047329089" evidence="1">
    <location>
        <begin position="18"/>
        <end position="400"/>
    </location>
</feature>
<gene>
    <name evidence="2" type="ORF">I5L79_21875</name>
</gene>
<name>A0ABS0L7T1_9BACT</name>
<reference evidence="2 3" key="1">
    <citation type="submission" date="2020-11" db="EMBL/GenBank/DDBJ databases">
        <title>Hymenobacter sp.</title>
        <authorList>
            <person name="Kim M.K."/>
        </authorList>
    </citation>
    <scope>NUCLEOTIDE SEQUENCE [LARGE SCALE GENOMIC DNA]</scope>
    <source>
        <strain evidence="2 3">BT594</strain>
    </source>
</reference>
<evidence type="ECO:0000313" key="3">
    <source>
        <dbReference type="Proteomes" id="UP000601099"/>
    </source>
</evidence>
<dbReference type="RefSeq" id="WP_196957228.1">
    <property type="nucleotide sequence ID" value="NZ_JADWYK010000021.1"/>
</dbReference>
<evidence type="ECO:0000256" key="1">
    <source>
        <dbReference type="SAM" id="SignalP"/>
    </source>
</evidence>
<dbReference type="Proteomes" id="UP000601099">
    <property type="component" value="Unassembled WGS sequence"/>
</dbReference>
<comment type="caution">
    <text evidence="2">The sequence shown here is derived from an EMBL/GenBank/DDBJ whole genome shotgun (WGS) entry which is preliminary data.</text>
</comment>
<dbReference type="EMBL" id="JADWYK010000021">
    <property type="protein sequence ID" value="MBG8556210.1"/>
    <property type="molecule type" value="Genomic_DNA"/>
</dbReference>
<evidence type="ECO:0000313" key="2">
    <source>
        <dbReference type="EMBL" id="MBG8556210.1"/>
    </source>
</evidence>